<dbReference type="InterPro" id="IPR008962">
    <property type="entry name" value="PapD-like_sf"/>
</dbReference>
<protein>
    <submittedName>
        <fullName evidence="2">Molecular chaperone</fullName>
    </submittedName>
</protein>
<dbReference type="InterPro" id="IPR016147">
    <property type="entry name" value="Pili_assmbl_chaperone_N"/>
</dbReference>
<dbReference type="InterPro" id="IPR013783">
    <property type="entry name" value="Ig-like_fold"/>
</dbReference>
<dbReference type="AlphaFoldDB" id="A0A502FZ95"/>
<gene>
    <name evidence="2" type="ORF">EAH76_09695</name>
</gene>
<evidence type="ECO:0000313" key="2">
    <source>
        <dbReference type="EMBL" id="TPG54868.1"/>
    </source>
</evidence>
<dbReference type="InterPro" id="IPR050643">
    <property type="entry name" value="Periplasmic_pilus_chap"/>
</dbReference>
<sequence>MPVPMPTRSTSPSPTKMPIRHRISLTGGGGRVRTATLGMALAALASLGAVPADASTFQVNPVVLEVPAGGHNAVFTIRNSETDPVSVRIRLFRWTQRDGEDVYEPSEALIASPPILTIPGSGSQLVRVGPRGAALSGAYRVILEEILPPPVEKGQVRLALRLNLPLYIMPQKGAKAMLRWSGWRDAGGKIVLQAQNDGTRYQTVVSIGTVAAANTEVPLSARFGVVLPGGTQRWSVGAHPELSGNGPFELSIRGGDGLETRAPVTLGPR</sequence>
<feature type="domain" description="Pili assembly chaperone N-terminal" evidence="1">
    <location>
        <begin position="57"/>
        <end position="172"/>
    </location>
</feature>
<dbReference type="Gene3D" id="2.60.40.10">
    <property type="entry name" value="Immunoglobulins"/>
    <property type="match status" value="1"/>
</dbReference>
<dbReference type="GO" id="GO:0071555">
    <property type="term" value="P:cell wall organization"/>
    <property type="evidence" value="ECO:0007669"/>
    <property type="project" value="InterPro"/>
</dbReference>
<dbReference type="SUPFAM" id="SSF49354">
    <property type="entry name" value="PapD-like"/>
    <property type="match status" value="1"/>
</dbReference>
<dbReference type="EMBL" id="RCZC01000002">
    <property type="protein sequence ID" value="TPG54868.1"/>
    <property type="molecule type" value="Genomic_DNA"/>
</dbReference>
<dbReference type="Pfam" id="PF00345">
    <property type="entry name" value="PapD_N"/>
    <property type="match status" value="1"/>
</dbReference>
<dbReference type="Proteomes" id="UP000319931">
    <property type="component" value="Unassembled WGS sequence"/>
</dbReference>
<evidence type="ECO:0000259" key="1">
    <source>
        <dbReference type="Pfam" id="PF00345"/>
    </source>
</evidence>
<accession>A0A502FZ95</accession>
<proteinExistence type="predicted"/>
<comment type="caution">
    <text evidence="2">The sequence shown here is derived from an EMBL/GenBank/DDBJ whole genome shotgun (WGS) entry which is preliminary data.</text>
</comment>
<evidence type="ECO:0000313" key="3">
    <source>
        <dbReference type="Proteomes" id="UP000319931"/>
    </source>
</evidence>
<dbReference type="GO" id="GO:0030288">
    <property type="term" value="C:outer membrane-bounded periplasmic space"/>
    <property type="evidence" value="ECO:0007669"/>
    <property type="project" value="InterPro"/>
</dbReference>
<dbReference type="PANTHER" id="PTHR30251">
    <property type="entry name" value="PILUS ASSEMBLY CHAPERONE"/>
    <property type="match status" value="1"/>
</dbReference>
<dbReference type="OrthoDB" id="511700at2"/>
<organism evidence="2 3">
    <name type="scientific">Sphingomonas glacialis</name>
    <dbReference type="NCBI Taxonomy" id="658225"/>
    <lineage>
        <taxon>Bacteria</taxon>
        <taxon>Pseudomonadati</taxon>
        <taxon>Pseudomonadota</taxon>
        <taxon>Alphaproteobacteria</taxon>
        <taxon>Sphingomonadales</taxon>
        <taxon>Sphingomonadaceae</taxon>
        <taxon>Sphingomonas</taxon>
    </lineage>
</organism>
<dbReference type="PANTHER" id="PTHR30251:SF4">
    <property type="entry name" value="SLR1668 PROTEIN"/>
    <property type="match status" value="1"/>
</dbReference>
<keyword evidence="3" id="KW-1185">Reference proteome</keyword>
<reference evidence="2 3" key="1">
    <citation type="journal article" date="2019" name="Environ. Microbiol.">
        <title>Species interactions and distinct microbial communities in high Arctic permafrost affected cryosols are associated with the CH4 and CO2 gas fluxes.</title>
        <authorList>
            <person name="Altshuler I."/>
            <person name="Hamel J."/>
            <person name="Turney S."/>
            <person name="Magnuson E."/>
            <person name="Levesque R."/>
            <person name="Greer C."/>
            <person name="Whyte L.G."/>
        </authorList>
    </citation>
    <scope>NUCLEOTIDE SEQUENCE [LARGE SCALE GENOMIC DNA]</scope>
    <source>
        <strain evidence="2 3">E6.1</strain>
    </source>
</reference>
<name>A0A502FZ95_9SPHN</name>